<accession>A0A922M015</accession>
<evidence type="ECO:0000256" key="1">
    <source>
        <dbReference type="SAM" id="MobiDB-lite"/>
    </source>
</evidence>
<evidence type="ECO:0000313" key="3">
    <source>
        <dbReference type="Proteomes" id="UP000814243"/>
    </source>
</evidence>
<feature type="region of interest" description="Disordered" evidence="1">
    <location>
        <begin position="1"/>
        <end position="26"/>
    </location>
</feature>
<protein>
    <submittedName>
        <fullName evidence="2">Uncharacterized protein</fullName>
    </submittedName>
</protein>
<dbReference type="EMBL" id="JACEFF010000938">
    <property type="protein sequence ID" value="KAH9627779.1"/>
    <property type="molecule type" value="Genomic_DNA"/>
</dbReference>
<comment type="caution">
    <text evidence="2">The sequence shown here is derived from an EMBL/GenBank/DDBJ whole genome shotgun (WGS) entry which is preliminary data.</text>
</comment>
<evidence type="ECO:0000313" key="2">
    <source>
        <dbReference type="EMBL" id="KAH9627779.1"/>
    </source>
</evidence>
<sequence>MQIEHTKHSSSAAGSGNIANNFSNLPPPGDLIPHSDTLSTIIPNNEEHRPCCFGILGCGLCEALPRSWPWRDWPWRDRRRYWTRRPRHWYGCRSGHWSGLGTGLGTGLGGLGVGLGMGQSYGSGGGYGQSGYAGGSNGYGNSGYGGSAMNVGHDIGHQESDYSQAVHSHQSSGHDVGGAMQTGQGGHNLYGHNNYGAGQAGYGQNYNQGGFLGY</sequence>
<gene>
    <name evidence="2" type="ORF">HF086_002816</name>
</gene>
<reference evidence="2" key="1">
    <citation type="journal article" date="2021" name="G3 (Bethesda)">
        <title>Genome and transcriptome analysis of the beet armyworm Spodoptera exigua reveals targets for pest control. .</title>
        <authorList>
            <person name="Simon S."/>
            <person name="Breeschoten T."/>
            <person name="Jansen H.J."/>
            <person name="Dirks R.P."/>
            <person name="Schranz M.E."/>
            <person name="Ros V.I.D."/>
        </authorList>
    </citation>
    <scope>NUCLEOTIDE SEQUENCE</scope>
    <source>
        <strain evidence="2">TB_SE_WUR_2020</strain>
    </source>
</reference>
<dbReference type="AlphaFoldDB" id="A0A922M015"/>
<dbReference type="Proteomes" id="UP000814243">
    <property type="component" value="Unassembled WGS sequence"/>
</dbReference>
<organism evidence="2 3">
    <name type="scientific">Spodoptera exigua</name>
    <name type="common">Beet armyworm</name>
    <name type="synonym">Noctua fulgens</name>
    <dbReference type="NCBI Taxonomy" id="7107"/>
    <lineage>
        <taxon>Eukaryota</taxon>
        <taxon>Metazoa</taxon>
        <taxon>Ecdysozoa</taxon>
        <taxon>Arthropoda</taxon>
        <taxon>Hexapoda</taxon>
        <taxon>Insecta</taxon>
        <taxon>Pterygota</taxon>
        <taxon>Neoptera</taxon>
        <taxon>Endopterygota</taxon>
        <taxon>Lepidoptera</taxon>
        <taxon>Glossata</taxon>
        <taxon>Ditrysia</taxon>
        <taxon>Noctuoidea</taxon>
        <taxon>Noctuidae</taxon>
        <taxon>Amphipyrinae</taxon>
        <taxon>Spodoptera</taxon>
    </lineage>
</organism>
<name>A0A922M015_SPOEX</name>
<feature type="compositionally biased region" description="Low complexity" evidence="1">
    <location>
        <begin position="9"/>
        <end position="24"/>
    </location>
</feature>
<proteinExistence type="predicted"/>